<dbReference type="InterPro" id="IPR036047">
    <property type="entry name" value="F-box-like_dom_sf"/>
</dbReference>
<reference evidence="2 3" key="1">
    <citation type="journal article" date="2018" name="Nat. Genet.">
        <title>The Rosa genome provides new insights in the design of modern roses.</title>
        <authorList>
            <person name="Bendahmane M."/>
        </authorList>
    </citation>
    <scope>NUCLEOTIDE SEQUENCE [LARGE SCALE GENOMIC DNA]</scope>
    <source>
        <strain evidence="3">cv. Old Blush</strain>
    </source>
</reference>
<name>A0A2P6SIM1_ROSCH</name>
<protein>
    <submittedName>
        <fullName evidence="2">Putative F-box domain, leucine-rich repeat domain, L domain-containing protein</fullName>
    </submittedName>
</protein>
<dbReference type="OMA" id="PIMKDMK"/>
<dbReference type="Proteomes" id="UP000238479">
    <property type="component" value="Chromosome 1"/>
</dbReference>
<evidence type="ECO:0000259" key="1">
    <source>
        <dbReference type="PROSITE" id="PS50181"/>
    </source>
</evidence>
<evidence type="ECO:0000313" key="2">
    <source>
        <dbReference type="EMBL" id="PRQ58542.1"/>
    </source>
</evidence>
<dbReference type="InterPro" id="IPR053781">
    <property type="entry name" value="F-box_AtFBL13-like"/>
</dbReference>
<dbReference type="SUPFAM" id="SSF81383">
    <property type="entry name" value="F-box domain"/>
    <property type="match status" value="1"/>
</dbReference>
<dbReference type="Gramene" id="PRQ58542">
    <property type="protein sequence ID" value="PRQ58542"/>
    <property type="gene ID" value="RchiOBHm_Chr1g0360451"/>
</dbReference>
<evidence type="ECO:0000313" key="3">
    <source>
        <dbReference type="Proteomes" id="UP000238479"/>
    </source>
</evidence>
<sequence length="463" mass="53811">MEKRACLISSSVQEKDAYKLVDRISELPDEILVRILSLLPLKEAGATSTLSRRWLYMWASTKNLNFDADETVRRYYWEYNQELKDQESSKYVDWVNHVVEQHREQEDLEQFRVCFLGLDNRFTSSIDKWIQFAMKKRVQVLVLDFVTRLYDAKHYTFSNYLETSSEHFNFESLKVLHLECVNVTGDVLECMLRNCPFLEQVSVYYANNLVELSVVDPSIALKYLEIRYCGDIKRIQIHDANLVSLSYSGCPIELDLSNVPLLIEVSICYDGFTDESMKLAFTHLSCCINQLQTLMLDIPMFVQVHQKNFPVLPNLKNLEVRVCADACRNTLPVLTSFMKAFPNLQRLVLKLEFSFPFNPTEGENMFKGLCYGIYTEKCPHHNIKVVEILGYRHASTTVELVNYMVKNVVALDKIVIDPARNWAHHGTRANKRIEEVKLEEEARDHAMHFIRKVVPSSVEFVCL</sequence>
<comment type="caution">
    <text evidence="2">The sequence shown here is derived from an EMBL/GenBank/DDBJ whole genome shotgun (WGS) entry which is preliminary data.</text>
</comment>
<dbReference type="InterPro" id="IPR001810">
    <property type="entry name" value="F-box_dom"/>
</dbReference>
<accession>A0A2P6SIM1</accession>
<dbReference type="PANTHER" id="PTHR34145:SF68">
    <property type="entry name" value="FBD DOMAIN-CONTAINING PROTEIN"/>
    <property type="match status" value="1"/>
</dbReference>
<feature type="domain" description="F-box" evidence="1">
    <location>
        <begin position="21"/>
        <end position="54"/>
    </location>
</feature>
<keyword evidence="3" id="KW-1185">Reference proteome</keyword>
<dbReference type="OrthoDB" id="1160463at2759"/>
<dbReference type="InterPro" id="IPR053772">
    <property type="entry name" value="At1g61320/At1g61330-like"/>
</dbReference>
<dbReference type="CDD" id="cd22160">
    <property type="entry name" value="F-box_AtFBL13-like"/>
    <property type="match status" value="1"/>
</dbReference>
<dbReference type="Pfam" id="PF23622">
    <property type="entry name" value="LRR_At1g61320_AtMIF1"/>
    <property type="match status" value="1"/>
</dbReference>
<dbReference type="STRING" id="74649.A0A2P6SIM1"/>
<gene>
    <name evidence="2" type="ORF">RchiOBHm_Chr1g0360451</name>
</gene>
<dbReference type="PROSITE" id="PS50181">
    <property type="entry name" value="FBOX"/>
    <property type="match status" value="1"/>
</dbReference>
<dbReference type="InterPro" id="IPR055357">
    <property type="entry name" value="LRR_At1g61320_AtMIF1"/>
</dbReference>
<dbReference type="SMART" id="SM00256">
    <property type="entry name" value="FBOX"/>
    <property type="match status" value="1"/>
</dbReference>
<dbReference type="AlphaFoldDB" id="A0A2P6SIM1"/>
<dbReference type="Pfam" id="PF00646">
    <property type="entry name" value="F-box"/>
    <property type="match status" value="1"/>
</dbReference>
<dbReference type="Gene3D" id="3.80.10.10">
    <property type="entry name" value="Ribonuclease Inhibitor"/>
    <property type="match status" value="1"/>
</dbReference>
<proteinExistence type="predicted"/>
<dbReference type="SUPFAM" id="SSF52047">
    <property type="entry name" value="RNI-like"/>
    <property type="match status" value="1"/>
</dbReference>
<dbReference type="Gene3D" id="1.20.1280.50">
    <property type="match status" value="1"/>
</dbReference>
<organism evidence="2 3">
    <name type="scientific">Rosa chinensis</name>
    <name type="common">China rose</name>
    <dbReference type="NCBI Taxonomy" id="74649"/>
    <lineage>
        <taxon>Eukaryota</taxon>
        <taxon>Viridiplantae</taxon>
        <taxon>Streptophyta</taxon>
        <taxon>Embryophyta</taxon>
        <taxon>Tracheophyta</taxon>
        <taxon>Spermatophyta</taxon>
        <taxon>Magnoliopsida</taxon>
        <taxon>eudicotyledons</taxon>
        <taxon>Gunneridae</taxon>
        <taxon>Pentapetalae</taxon>
        <taxon>rosids</taxon>
        <taxon>fabids</taxon>
        <taxon>Rosales</taxon>
        <taxon>Rosaceae</taxon>
        <taxon>Rosoideae</taxon>
        <taxon>Rosoideae incertae sedis</taxon>
        <taxon>Rosa</taxon>
    </lineage>
</organism>
<dbReference type="InterPro" id="IPR032675">
    <property type="entry name" value="LRR_dom_sf"/>
</dbReference>
<dbReference type="PANTHER" id="PTHR34145">
    <property type="entry name" value="OS02G0105600 PROTEIN"/>
    <property type="match status" value="1"/>
</dbReference>
<dbReference type="EMBL" id="PDCK01000039">
    <property type="protein sequence ID" value="PRQ58542.1"/>
    <property type="molecule type" value="Genomic_DNA"/>
</dbReference>